<feature type="chain" id="PRO_5029678183" evidence="1">
    <location>
        <begin position="31"/>
        <end position="105"/>
    </location>
</feature>
<organism evidence="2 3">
    <name type="scientific">Actinomadura macrotermitis</name>
    <dbReference type="NCBI Taxonomy" id="2585200"/>
    <lineage>
        <taxon>Bacteria</taxon>
        <taxon>Bacillati</taxon>
        <taxon>Actinomycetota</taxon>
        <taxon>Actinomycetes</taxon>
        <taxon>Streptosporangiales</taxon>
        <taxon>Thermomonosporaceae</taxon>
        <taxon>Actinomadura</taxon>
    </lineage>
</organism>
<evidence type="ECO:0000313" key="2">
    <source>
        <dbReference type="EMBL" id="MQY09239.1"/>
    </source>
</evidence>
<keyword evidence="1" id="KW-0732">Signal</keyword>
<comment type="caution">
    <text evidence="2">The sequence shown here is derived from an EMBL/GenBank/DDBJ whole genome shotgun (WGS) entry which is preliminary data.</text>
</comment>
<accession>A0A7K0C6Z1</accession>
<keyword evidence="3" id="KW-1185">Reference proteome</keyword>
<evidence type="ECO:0000256" key="1">
    <source>
        <dbReference type="SAM" id="SignalP"/>
    </source>
</evidence>
<name>A0A7K0C6Z1_9ACTN</name>
<gene>
    <name evidence="2" type="ORF">ACRB68_73540</name>
</gene>
<dbReference type="EMBL" id="WEGH01000006">
    <property type="protein sequence ID" value="MQY09239.1"/>
    <property type="molecule type" value="Genomic_DNA"/>
</dbReference>
<dbReference type="OrthoDB" id="3483850at2"/>
<evidence type="ECO:0000313" key="3">
    <source>
        <dbReference type="Proteomes" id="UP000487268"/>
    </source>
</evidence>
<feature type="signal peptide" evidence="1">
    <location>
        <begin position="1"/>
        <end position="30"/>
    </location>
</feature>
<proteinExistence type="predicted"/>
<protein>
    <submittedName>
        <fullName evidence="2">Uncharacterized protein</fullName>
    </submittedName>
</protein>
<dbReference type="AlphaFoldDB" id="A0A7K0C6Z1"/>
<sequence length="105" mass="10648">MGNMRRALTMTMGTMIAAGTLATLAGPAQAAPSGCTYTWGGGKSLTVACATGDGSYRAKAVCVRTNQIPTQLNIVGPWAAAGPGTRSTAVCPLNSYTYRGGVEFA</sequence>
<dbReference type="RefSeq" id="WP_153541016.1">
    <property type="nucleotide sequence ID" value="NZ_WEGH01000006.1"/>
</dbReference>
<reference evidence="2 3" key="1">
    <citation type="submission" date="2019-10" db="EMBL/GenBank/DDBJ databases">
        <title>Actinomadura rubteroloni sp. nov. and Actinomadura macrotermitis sp. nov., isolated from the gut of fungus growing-termite Macrotermes natalensis.</title>
        <authorList>
            <person name="Benndorf R."/>
            <person name="Martin K."/>
            <person name="Kuefner M."/>
            <person name="De Beer W."/>
            <person name="Kaster A.-K."/>
            <person name="Vollmers J."/>
            <person name="Poulsen M."/>
            <person name="Beemelmanns C."/>
        </authorList>
    </citation>
    <scope>NUCLEOTIDE SEQUENCE [LARGE SCALE GENOMIC DNA]</scope>
    <source>
        <strain evidence="2 3">RB68</strain>
    </source>
</reference>
<dbReference type="Proteomes" id="UP000487268">
    <property type="component" value="Unassembled WGS sequence"/>
</dbReference>